<accession>A0A553V056</accession>
<evidence type="ECO:0000313" key="2">
    <source>
        <dbReference type="EMBL" id="TSA85847.1"/>
    </source>
</evidence>
<evidence type="ECO:0000313" key="3">
    <source>
        <dbReference type="Proteomes" id="UP000316092"/>
    </source>
</evidence>
<sequence>MTLLRPPRPSYQLTLAGFLLGSLLYLVVRTVGYALLPACEGHTVLALLPPLILGPGGIALAAQQISRQRRPALGLGLAISSLFPALGLGVRDISELRTVGCAGGYVVFGTPSGGRLPEVTLRPGQTIEVTVRPGGFQAELGPVKLSAQLLPSVLSAVIAPQEVVANTTATMRLSAAANTPTQQYTVDVLAQQGKRGADGQLTVTVHP</sequence>
<keyword evidence="1" id="KW-0472">Membrane</keyword>
<organism evidence="2 3">
    <name type="scientific">Deinococcus detaillensis</name>
    <dbReference type="NCBI Taxonomy" id="2592048"/>
    <lineage>
        <taxon>Bacteria</taxon>
        <taxon>Thermotogati</taxon>
        <taxon>Deinococcota</taxon>
        <taxon>Deinococci</taxon>
        <taxon>Deinococcales</taxon>
        <taxon>Deinococcaceae</taxon>
        <taxon>Deinococcus</taxon>
    </lineage>
</organism>
<keyword evidence="3" id="KW-1185">Reference proteome</keyword>
<reference evidence="2 3" key="1">
    <citation type="submission" date="2019-07" db="EMBL/GenBank/DDBJ databases">
        <title>Deinococcus detaillus sp. nov., isolated from humus soil in Antarctica.</title>
        <authorList>
            <person name="Zhang K."/>
        </authorList>
    </citation>
    <scope>NUCLEOTIDE SEQUENCE [LARGE SCALE GENOMIC DNA]</scope>
    <source>
        <strain evidence="2 3">H1</strain>
    </source>
</reference>
<comment type="caution">
    <text evidence="2">The sequence shown here is derived from an EMBL/GenBank/DDBJ whole genome shotgun (WGS) entry which is preliminary data.</text>
</comment>
<name>A0A553V056_9DEIO</name>
<dbReference type="EMBL" id="VKDB01000007">
    <property type="protein sequence ID" value="TSA85847.1"/>
    <property type="molecule type" value="Genomic_DNA"/>
</dbReference>
<keyword evidence="1" id="KW-0812">Transmembrane</keyword>
<dbReference type="Proteomes" id="UP000316092">
    <property type="component" value="Unassembled WGS sequence"/>
</dbReference>
<feature type="transmembrane region" description="Helical" evidence="1">
    <location>
        <begin position="42"/>
        <end position="60"/>
    </location>
</feature>
<keyword evidence="1" id="KW-1133">Transmembrane helix</keyword>
<dbReference type="RefSeq" id="WP_143720464.1">
    <property type="nucleotide sequence ID" value="NZ_VKDB01000007.1"/>
</dbReference>
<evidence type="ECO:0000256" key="1">
    <source>
        <dbReference type="SAM" id="Phobius"/>
    </source>
</evidence>
<dbReference type="AlphaFoldDB" id="A0A553V056"/>
<dbReference type="OrthoDB" id="67423at2"/>
<feature type="transmembrane region" description="Helical" evidence="1">
    <location>
        <begin position="12"/>
        <end position="36"/>
    </location>
</feature>
<gene>
    <name evidence="2" type="ORF">FNU79_08655</name>
</gene>
<protein>
    <submittedName>
        <fullName evidence="2">Uncharacterized protein</fullName>
    </submittedName>
</protein>
<proteinExistence type="predicted"/>